<dbReference type="AlphaFoldDB" id="A0A8J4CSK0"/>
<keyword evidence="2" id="KW-0812">Transmembrane</keyword>
<keyword evidence="2" id="KW-0472">Membrane</keyword>
<protein>
    <submittedName>
        <fullName evidence="3">Uncharacterized protein</fullName>
    </submittedName>
</protein>
<dbReference type="Proteomes" id="UP000747110">
    <property type="component" value="Unassembled WGS sequence"/>
</dbReference>
<comment type="caution">
    <text evidence="3">The sequence shown here is derived from an EMBL/GenBank/DDBJ whole genome shotgun (WGS) entry which is preliminary data.</text>
</comment>
<reference evidence="3" key="1">
    <citation type="journal article" date="2021" name="Proc. Natl. Acad. Sci. U.S.A.">
        <title>Three genomes in the algal genus Volvox reveal the fate of a haploid sex-determining region after a transition to homothallism.</title>
        <authorList>
            <person name="Yamamoto K."/>
            <person name="Hamaji T."/>
            <person name="Kawai-Toyooka H."/>
            <person name="Matsuzaki R."/>
            <person name="Takahashi F."/>
            <person name="Nishimura Y."/>
            <person name="Kawachi M."/>
            <person name="Noguchi H."/>
            <person name="Minakuchi Y."/>
            <person name="Umen J.G."/>
            <person name="Toyoda A."/>
            <person name="Nozaki H."/>
        </authorList>
    </citation>
    <scope>NUCLEOTIDE SEQUENCE</scope>
    <source>
        <strain evidence="3">NIES-3786</strain>
    </source>
</reference>
<feature type="compositionally biased region" description="Pro residues" evidence="1">
    <location>
        <begin position="434"/>
        <end position="443"/>
    </location>
</feature>
<sequence length="477" mass="49173">MSHMHLIIICASVVSGCLLILVLLAVILYRRKKPRQNQGSVNGGSSSVVSMGAAGDMGICCSTEQSRIVTRQDRIAQQTLQGMADNTVETVASVNTINKFSCGTTTTTDAAAGDSFSPPLPSTKDSSRCGVDTLVVQTQDNTMFLMAGAAVAISANKAAPTTAVMSMVGNRESTPTAADSTATQVAAGDAATSMASDDPATHFVTVRTAFDIVPSDAAALMSDGKLATPQNDISAAAPAEPVTTTTVPSAATDETPLITTAIKEEVIGPGPQKAGDLDPAKVCVPADSVVSSIAAMRTSRPAPVTTEVFNEDSNLAAVGLIRADTQPAVAGNNQDEVMLMATNADPDLLFLSKPLTAVGDTESGLLEPPLLPPLEAAPFISPNPEAVLMAHDNVAPNASPLMRPARFLSARLRNMHSIGGIRSRSARGARDQSSPPPFKPPVTIPKVLMPPGLVHRASLETTNPPTSAASVNPEPTP</sequence>
<gene>
    <name evidence="3" type="ORF">Vretifemale_15887</name>
</gene>
<evidence type="ECO:0000256" key="1">
    <source>
        <dbReference type="SAM" id="MobiDB-lite"/>
    </source>
</evidence>
<name>A0A8J4CSK0_9CHLO</name>
<organism evidence="3 4">
    <name type="scientific">Volvox reticuliferus</name>
    <dbReference type="NCBI Taxonomy" id="1737510"/>
    <lineage>
        <taxon>Eukaryota</taxon>
        <taxon>Viridiplantae</taxon>
        <taxon>Chlorophyta</taxon>
        <taxon>core chlorophytes</taxon>
        <taxon>Chlorophyceae</taxon>
        <taxon>CS clade</taxon>
        <taxon>Chlamydomonadales</taxon>
        <taxon>Volvocaceae</taxon>
        <taxon>Volvox</taxon>
    </lineage>
</organism>
<feature type="region of interest" description="Disordered" evidence="1">
    <location>
        <begin position="419"/>
        <end position="477"/>
    </location>
</feature>
<accession>A0A8J4CSK0</accession>
<feature type="compositionally biased region" description="Polar residues" evidence="1">
    <location>
        <begin position="459"/>
        <end position="470"/>
    </location>
</feature>
<evidence type="ECO:0000313" key="3">
    <source>
        <dbReference type="EMBL" id="GIL87843.1"/>
    </source>
</evidence>
<feature type="transmembrane region" description="Helical" evidence="2">
    <location>
        <begin position="6"/>
        <end position="29"/>
    </location>
</feature>
<proteinExistence type="predicted"/>
<evidence type="ECO:0000313" key="4">
    <source>
        <dbReference type="Proteomes" id="UP000747110"/>
    </source>
</evidence>
<keyword evidence="2" id="KW-1133">Transmembrane helix</keyword>
<keyword evidence="4" id="KW-1185">Reference proteome</keyword>
<dbReference type="EMBL" id="BNCP01000041">
    <property type="protein sequence ID" value="GIL87843.1"/>
    <property type="molecule type" value="Genomic_DNA"/>
</dbReference>
<evidence type="ECO:0000256" key="2">
    <source>
        <dbReference type="SAM" id="Phobius"/>
    </source>
</evidence>